<evidence type="ECO:0000256" key="1">
    <source>
        <dbReference type="ARBA" id="ARBA00006964"/>
    </source>
</evidence>
<evidence type="ECO:0000256" key="2">
    <source>
        <dbReference type="ARBA" id="ARBA00011643"/>
    </source>
</evidence>
<dbReference type="FunFam" id="3.40.1390.30:FF:000001">
    <property type="entry name" value="GTP cyclohydrolase 1 type 2"/>
    <property type="match status" value="1"/>
</dbReference>
<reference evidence="6" key="1">
    <citation type="submission" date="2021-03" db="EMBL/GenBank/DDBJ databases">
        <title>Acanthopleuribacteraceae sp. M133.</title>
        <authorList>
            <person name="Wang G."/>
        </authorList>
    </citation>
    <scope>NUCLEOTIDE SEQUENCE</scope>
    <source>
        <strain evidence="6">M133</strain>
    </source>
</reference>
<comment type="similarity">
    <text evidence="1">Belongs to the GTP cyclohydrolase I type 2/NIF3 family.</text>
</comment>
<accession>A0A8A4TVV3</accession>
<gene>
    <name evidence="6" type="ORF">J3U87_16610</name>
</gene>
<dbReference type="Pfam" id="PF01784">
    <property type="entry name" value="DUF34_NIF3"/>
    <property type="match status" value="1"/>
</dbReference>
<dbReference type="InterPro" id="IPR002678">
    <property type="entry name" value="DUF34/NIF3"/>
</dbReference>
<feature type="binding site" evidence="5">
    <location>
        <position position="225"/>
    </location>
    <ligand>
        <name>a divalent metal cation</name>
        <dbReference type="ChEBI" id="CHEBI:60240"/>
        <label>1</label>
    </ligand>
</feature>
<dbReference type="AlphaFoldDB" id="A0A8A4TVV3"/>
<dbReference type="KEGG" id="scor:J3U87_16610"/>
<dbReference type="Proteomes" id="UP000663929">
    <property type="component" value="Chromosome"/>
</dbReference>
<dbReference type="InterPro" id="IPR036069">
    <property type="entry name" value="DUF34/NIF3_sf"/>
</dbReference>
<dbReference type="NCBIfam" id="TIGR00486">
    <property type="entry name" value="YbgI_SA1388"/>
    <property type="match status" value="1"/>
</dbReference>
<sequence>MSEIDLGRLVSHLNQYLRVNEFREGAVNGLQVAGKKRIKRVAFAVDGVLETFRAAAAWGADMLLVHHGIYWGFQYPLRGPDYQRVKTLMDADMALYAVHLPLDAHGEVGHNVELLRALEVDPETLEPFGDYKGVSIGFQARFPRQLTRDAVTERLERVLGGSVQLLPFGPEKVRSVACVTGQGADFALVREAKIGGIHYYISGEANHPIYHYAKENGVTVALGGHYNTEVFGLHALRRYIEERFQLETLFIDCPTGM</sequence>
<protein>
    <recommendedName>
        <fullName evidence="3">GTP cyclohydrolase 1 type 2 homolog</fullName>
    </recommendedName>
</protein>
<evidence type="ECO:0000313" key="7">
    <source>
        <dbReference type="Proteomes" id="UP000663929"/>
    </source>
</evidence>
<keyword evidence="7" id="KW-1185">Reference proteome</keyword>
<feature type="binding site" evidence="5">
    <location>
        <position position="67"/>
    </location>
    <ligand>
        <name>a divalent metal cation</name>
        <dbReference type="ChEBI" id="CHEBI:60240"/>
        <label>1</label>
    </ligand>
</feature>
<evidence type="ECO:0000256" key="5">
    <source>
        <dbReference type="PIRSR" id="PIRSR602678-1"/>
    </source>
</evidence>
<feature type="binding site" evidence="5">
    <location>
        <position position="229"/>
    </location>
    <ligand>
        <name>a divalent metal cation</name>
        <dbReference type="ChEBI" id="CHEBI:60240"/>
        <label>1</label>
    </ligand>
</feature>
<dbReference type="GO" id="GO:0046872">
    <property type="term" value="F:metal ion binding"/>
    <property type="evidence" value="ECO:0007669"/>
    <property type="project" value="UniProtKB-KW"/>
</dbReference>
<dbReference type="RefSeq" id="WP_237384168.1">
    <property type="nucleotide sequence ID" value="NZ_CP071793.1"/>
</dbReference>
<organism evidence="6 7">
    <name type="scientific">Sulfidibacter corallicola</name>
    <dbReference type="NCBI Taxonomy" id="2818388"/>
    <lineage>
        <taxon>Bacteria</taxon>
        <taxon>Pseudomonadati</taxon>
        <taxon>Acidobacteriota</taxon>
        <taxon>Holophagae</taxon>
        <taxon>Acanthopleuribacterales</taxon>
        <taxon>Acanthopleuribacteraceae</taxon>
        <taxon>Sulfidibacter</taxon>
    </lineage>
</organism>
<dbReference type="EMBL" id="CP071793">
    <property type="protein sequence ID" value="QTD54069.1"/>
    <property type="molecule type" value="Genomic_DNA"/>
</dbReference>
<evidence type="ECO:0000256" key="4">
    <source>
        <dbReference type="ARBA" id="ARBA00022723"/>
    </source>
</evidence>
<feature type="binding site" evidence="5">
    <location>
        <position position="103"/>
    </location>
    <ligand>
        <name>a divalent metal cation</name>
        <dbReference type="ChEBI" id="CHEBI:60240"/>
        <label>1</label>
    </ligand>
</feature>
<dbReference type="PANTHER" id="PTHR13799:SF14">
    <property type="entry name" value="GTP CYCLOHYDROLASE 1 TYPE 2 HOMOLOG"/>
    <property type="match status" value="1"/>
</dbReference>
<proteinExistence type="inferred from homology"/>
<evidence type="ECO:0000256" key="3">
    <source>
        <dbReference type="ARBA" id="ARBA00022112"/>
    </source>
</evidence>
<dbReference type="SUPFAM" id="SSF102705">
    <property type="entry name" value="NIF3 (NGG1p interacting factor 3)-like"/>
    <property type="match status" value="1"/>
</dbReference>
<name>A0A8A4TVV3_SULCO</name>
<evidence type="ECO:0000313" key="6">
    <source>
        <dbReference type="EMBL" id="QTD54069.1"/>
    </source>
</evidence>
<dbReference type="PANTHER" id="PTHR13799">
    <property type="entry name" value="NGG1 INTERACTING FACTOR 3"/>
    <property type="match status" value="1"/>
</dbReference>
<keyword evidence="4 5" id="KW-0479">Metal-binding</keyword>
<comment type="subunit">
    <text evidence="2">Homohexamer.</text>
</comment>
<dbReference type="GO" id="GO:0005737">
    <property type="term" value="C:cytoplasm"/>
    <property type="evidence" value="ECO:0007669"/>
    <property type="project" value="TreeGrafter"/>
</dbReference>
<feature type="binding site" evidence="5">
    <location>
        <position position="66"/>
    </location>
    <ligand>
        <name>a divalent metal cation</name>
        <dbReference type="ChEBI" id="CHEBI:60240"/>
        <label>1</label>
    </ligand>
</feature>
<dbReference type="Gene3D" id="3.40.1390.30">
    <property type="entry name" value="NIF3 (NGG1p interacting factor 3)-like"/>
    <property type="match status" value="2"/>
</dbReference>